<comment type="subcellular location">
    <subcellularLocation>
        <location evidence="1 8">Cell membrane</location>
        <topology evidence="1 8">Multi-pass membrane protein</topology>
    </subcellularLocation>
</comment>
<evidence type="ECO:0000256" key="2">
    <source>
        <dbReference type="ARBA" id="ARBA00009142"/>
    </source>
</evidence>
<comment type="similarity">
    <text evidence="2 8">Belongs to the 4-toluene sulfonate uptake permease (TSUP) (TC 2.A.102) family.</text>
</comment>
<evidence type="ECO:0000256" key="7">
    <source>
        <dbReference type="ARBA" id="ARBA00023136"/>
    </source>
</evidence>
<evidence type="ECO:0000313" key="9">
    <source>
        <dbReference type="EMBL" id="SHE88061.1"/>
    </source>
</evidence>
<dbReference type="InterPro" id="IPR002781">
    <property type="entry name" value="TM_pro_TauE-like"/>
</dbReference>
<evidence type="ECO:0000256" key="4">
    <source>
        <dbReference type="ARBA" id="ARBA00022475"/>
    </source>
</evidence>
<sequence>MFFTPASGRIAALTRPDIPTMELTLTLLLIFFAVAMLAGWVDTLAGGGGLITLPALLLAGVPPVNALATNKSQGMMGTLTSTVTLFLKGHLRGRELLPLMATAAIGAALGTWLVQRIDTGWLSWVIPLLLLAVALYFWLTPNLGETERHARQTEKQWALTWVPTLGFYDGIFGPGTGSFYAASGVAFRGQTLLTATIRAKLLNLTTNVASVALFTAGGKVVWALGAAMMLGQALGAYLGSHTMLNGGARLIRPLVITMCVLMSISQIAQYFGWFRFS</sequence>
<evidence type="ECO:0000256" key="1">
    <source>
        <dbReference type="ARBA" id="ARBA00004651"/>
    </source>
</evidence>
<dbReference type="Proteomes" id="UP000184170">
    <property type="component" value="Unassembled WGS sequence"/>
</dbReference>
<feature type="transmembrane region" description="Helical" evidence="8">
    <location>
        <begin position="47"/>
        <end position="68"/>
    </location>
</feature>
<protein>
    <recommendedName>
        <fullName evidence="8">Probable membrane transporter protein</fullName>
    </recommendedName>
</protein>
<gene>
    <name evidence="9" type="ORF">SAMN04487965_0853</name>
</gene>
<dbReference type="PANTHER" id="PTHR30269:SF0">
    <property type="entry name" value="MEMBRANE TRANSPORTER PROTEIN YFCA-RELATED"/>
    <property type="match status" value="1"/>
</dbReference>
<dbReference type="Pfam" id="PF01925">
    <property type="entry name" value="TauE"/>
    <property type="match status" value="1"/>
</dbReference>
<evidence type="ECO:0000256" key="3">
    <source>
        <dbReference type="ARBA" id="ARBA00022448"/>
    </source>
</evidence>
<dbReference type="GO" id="GO:0005886">
    <property type="term" value="C:plasma membrane"/>
    <property type="evidence" value="ECO:0007669"/>
    <property type="project" value="UniProtKB-SubCell"/>
</dbReference>
<dbReference type="AlphaFoldDB" id="A0A1M4X3L0"/>
<dbReference type="InterPro" id="IPR052017">
    <property type="entry name" value="TSUP"/>
</dbReference>
<proteinExistence type="inferred from homology"/>
<keyword evidence="4 8" id="KW-1003">Cell membrane</keyword>
<evidence type="ECO:0000256" key="6">
    <source>
        <dbReference type="ARBA" id="ARBA00022989"/>
    </source>
</evidence>
<feature type="transmembrane region" description="Helical" evidence="8">
    <location>
        <begin position="96"/>
        <end position="115"/>
    </location>
</feature>
<feature type="transmembrane region" description="Helical" evidence="8">
    <location>
        <begin position="21"/>
        <end position="41"/>
    </location>
</feature>
<evidence type="ECO:0000313" key="10">
    <source>
        <dbReference type="Proteomes" id="UP000184170"/>
    </source>
</evidence>
<keyword evidence="10" id="KW-1185">Reference proteome</keyword>
<name>A0A1M4X3L0_9GAMM</name>
<feature type="transmembrane region" description="Helical" evidence="8">
    <location>
        <begin position="208"/>
        <end position="230"/>
    </location>
</feature>
<dbReference type="PANTHER" id="PTHR30269">
    <property type="entry name" value="TRANSMEMBRANE PROTEIN YFCA"/>
    <property type="match status" value="1"/>
</dbReference>
<keyword evidence="3" id="KW-0813">Transport</keyword>
<keyword evidence="6 8" id="KW-1133">Transmembrane helix</keyword>
<dbReference type="EMBL" id="FQVA01000001">
    <property type="protein sequence ID" value="SHE88061.1"/>
    <property type="molecule type" value="Genomic_DNA"/>
</dbReference>
<keyword evidence="5 8" id="KW-0812">Transmembrane</keyword>
<organism evidence="9 10">
    <name type="scientific">Microbulbifer donghaiensis</name>
    <dbReference type="NCBI Taxonomy" id="494016"/>
    <lineage>
        <taxon>Bacteria</taxon>
        <taxon>Pseudomonadati</taxon>
        <taxon>Pseudomonadota</taxon>
        <taxon>Gammaproteobacteria</taxon>
        <taxon>Cellvibrionales</taxon>
        <taxon>Microbulbiferaceae</taxon>
        <taxon>Microbulbifer</taxon>
    </lineage>
</organism>
<accession>A0A1M4X3L0</accession>
<keyword evidence="7 8" id="KW-0472">Membrane</keyword>
<dbReference type="STRING" id="494016.SAMN04487965_0853"/>
<feature type="transmembrane region" description="Helical" evidence="8">
    <location>
        <begin position="250"/>
        <end position="273"/>
    </location>
</feature>
<feature type="transmembrane region" description="Helical" evidence="8">
    <location>
        <begin position="121"/>
        <end position="139"/>
    </location>
</feature>
<evidence type="ECO:0000256" key="5">
    <source>
        <dbReference type="ARBA" id="ARBA00022692"/>
    </source>
</evidence>
<evidence type="ECO:0000256" key="8">
    <source>
        <dbReference type="RuleBase" id="RU363041"/>
    </source>
</evidence>
<reference evidence="10" key="1">
    <citation type="submission" date="2016-11" db="EMBL/GenBank/DDBJ databases">
        <authorList>
            <person name="Varghese N."/>
            <person name="Submissions S."/>
        </authorList>
    </citation>
    <scope>NUCLEOTIDE SEQUENCE [LARGE SCALE GENOMIC DNA]</scope>
    <source>
        <strain evidence="10">CGMCC 1.7063</strain>
    </source>
</reference>